<evidence type="ECO:0000313" key="5">
    <source>
        <dbReference type="Proteomes" id="UP000008206"/>
    </source>
</evidence>
<dbReference type="Gene3D" id="3.10.350.10">
    <property type="entry name" value="LysM domain"/>
    <property type="match status" value="1"/>
</dbReference>
<dbReference type="InterPro" id="IPR018392">
    <property type="entry name" value="LysM"/>
</dbReference>
<protein>
    <recommendedName>
        <fullName evidence="3">LysM domain-containing protein</fullName>
    </recommendedName>
</protein>
<evidence type="ECO:0000256" key="2">
    <source>
        <dbReference type="SAM" id="SignalP"/>
    </source>
</evidence>
<gene>
    <name evidence="4" type="ordered locus">Cyan7822_0986</name>
</gene>
<dbReference type="SUPFAM" id="SSF54106">
    <property type="entry name" value="LysM domain"/>
    <property type="match status" value="1"/>
</dbReference>
<keyword evidence="2" id="KW-0732">Signal</keyword>
<evidence type="ECO:0000259" key="3">
    <source>
        <dbReference type="PROSITE" id="PS51782"/>
    </source>
</evidence>
<dbReference type="eggNOG" id="COG1388">
    <property type="taxonomic scope" value="Bacteria"/>
</dbReference>
<dbReference type="Pfam" id="PF01476">
    <property type="entry name" value="LysM"/>
    <property type="match status" value="1"/>
</dbReference>
<name>E0UDZ2_GLOV7</name>
<dbReference type="CDD" id="cd00118">
    <property type="entry name" value="LysM"/>
    <property type="match status" value="1"/>
</dbReference>
<sequence>MNKIFLALGVSAFAVSLLLESVVDPSFAFQTFPPTSNYSDNFIAQAARTYKVKLGDTLLGIAYNNGLTLQQLLSFNPSLRNNPDLIGVGQVINLSQPTSGTKPSKTAQKPPTRQSVQTFNLPTIRRTGSSRMGARRGDPKQECRSNPNDNLRVLLPVTNFGYTLQDHPTFFWYMPELKTQAERLELKVRPVEADSYQTYQFISNNQNAGVMSVTLPPEMGAFEEGKEYQWEIRVYCSRQMFIAATGNIQRLSTNNPQLASQLEKASVEDYPAILAQAGVWYDAMATLAALRAENPTDTSLRADWSNLLKMIGFENIANAPILAREEK</sequence>
<dbReference type="PROSITE" id="PS51782">
    <property type="entry name" value="LYSM"/>
    <property type="match status" value="1"/>
</dbReference>
<dbReference type="STRING" id="497965.Cyan7822_0986"/>
<evidence type="ECO:0000256" key="1">
    <source>
        <dbReference type="SAM" id="MobiDB-lite"/>
    </source>
</evidence>
<dbReference type="Pfam" id="PF06051">
    <property type="entry name" value="DUF928"/>
    <property type="match status" value="1"/>
</dbReference>
<dbReference type="InterPro" id="IPR010328">
    <property type="entry name" value="DUF928"/>
</dbReference>
<accession>E0UDZ2</accession>
<feature type="domain" description="LysM" evidence="3">
    <location>
        <begin position="48"/>
        <end position="94"/>
    </location>
</feature>
<organism evidence="4 5">
    <name type="scientific">Gloeothece verrucosa (strain PCC 7822)</name>
    <name type="common">Cyanothece sp. (strain PCC 7822)</name>
    <dbReference type="NCBI Taxonomy" id="497965"/>
    <lineage>
        <taxon>Bacteria</taxon>
        <taxon>Bacillati</taxon>
        <taxon>Cyanobacteriota</taxon>
        <taxon>Cyanophyceae</taxon>
        <taxon>Oscillatoriophycideae</taxon>
        <taxon>Chroococcales</taxon>
        <taxon>Aphanothecaceae</taxon>
        <taxon>Gloeothece</taxon>
        <taxon>Gloeothece verrucosa</taxon>
    </lineage>
</organism>
<dbReference type="HOGENOM" id="CLU_719162_0_0_3"/>
<keyword evidence="5" id="KW-1185">Reference proteome</keyword>
<feature type="chain" id="PRO_5003141264" description="LysM domain-containing protein" evidence="2">
    <location>
        <begin position="29"/>
        <end position="327"/>
    </location>
</feature>
<dbReference type="AlphaFoldDB" id="E0UDZ2"/>
<dbReference type="EMBL" id="CP002198">
    <property type="protein sequence ID" value="ADN12996.1"/>
    <property type="molecule type" value="Genomic_DNA"/>
</dbReference>
<dbReference type="InterPro" id="IPR036779">
    <property type="entry name" value="LysM_dom_sf"/>
</dbReference>
<dbReference type="Proteomes" id="UP000008206">
    <property type="component" value="Chromosome"/>
</dbReference>
<dbReference type="KEGG" id="cyj:Cyan7822_0986"/>
<feature type="region of interest" description="Disordered" evidence="1">
    <location>
        <begin position="96"/>
        <end position="115"/>
    </location>
</feature>
<feature type="region of interest" description="Disordered" evidence="1">
    <location>
        <begin position="126"/>
        <end position="147"/>
    </location>
</feature>
<dbReference type="SMART" id="SM00257">
    <property type="entry name" value="LysM"/>
    <property type="match status" value="1"/>
</dbReference>
<evidence type="ECO:0000313" key="4">
    <source>
        <dbReference type="EMBL" id="ADN12996.1"/>
    </source>
</evidence>
<proteinExistence type="predicted"/>
<reference evidence="5" key="1">
    <citation type="journal article" date="2011" name="MBio">
        <title>Novel metabolic attributes of the genus Cyanothece, comprising a group of unicellular nitrogen-fixing Cyanobacteria.</title>
        <authorList>
            <person name="Bandyopadhyay A."/>
            <person name="Elvitigala T."/>
            <person name="Welsh E."/>
            <person name="Stockel J."/>
            <person name="Liberton M."/>
            <person name="Min H."/>
            <person name="Sherman L.A."/>
            <person name="Pakrasi H.B."/>
        </authorList>
    </citation>
    <scope>NUCLEOTIDE SEQUENCE [LARGE SCALE GENOMIC DNA]</scope>
    <source>
        <strain evidence="5">PCC 7822</strain>
    </source>
</reference>
<feature type="signal peptide" evidence="2">
    <location>
        <begin position="1"/>
        <end position="28"/>
    </location>
</feature>